<evidence type="ECO:0000256" key="11">
    <source>
        <dbReference type="SAM" id="Phobius"/>
    </source>
</evidence>
<dbReference type="GO" id="GO:0001570">
    <property type="term" value="P:vasculogenesis"/>
    <property type="evidence" value="ECO:0007669"/>
    <property type="project" value="TreeGrafter"/>
</dbReference>
<organism evidence="14 15">
    <name type="scientific">Scopus umbretta</name>
    <name type="common">Hammerkop</name>
    <dbReference type="NCBI Taxonomy" id="33581"/>
    <lineage>
        <taxon>Eukaryota</taxon>
        <taxon>Metazoa</taxon>
        <taxon>Chordata</taxon>
        <taxon>Craniata</taxon>
        <taxon>Vertebrata</taxon>
        <taxon>Euteleostomi</taxon>
        <taxon>Archelosauria</taxon>
        <taxon>Archosauria</taxon>
        <taxon>Dinosauria</taxon>
        <taxon>Saurischia</taxon>
        <taxon>Theropoda</taxon>
        <taxon>Coelurosauria</taxon>
        <taxon>Aves</taxon>
        <taxon>Neognathae</taxon>
        <taxon>Neoaves</taxon>
        <taxon>Aequornithes</taxon>
        <taxon>Pelecaniformes</taxon>
        <taxon>Scopidae</taxon>
        <taxon>Scopus</taxon>
    </lineage>
</organism>
<feature type="transmembrane region" description="Helical" evidence="11">
    <location>
        <begin position="527"/>
        <end position="554"/>
    </location>
</feature>
<evidence type="ECO:0000256" key="3">
    <source>
        <dbReference type="ARBA" id="ARBA00022553"/>
    </source>
</evidence>
<accession>A0A7L4IBD0</accession>
<dbReference type="Pfam" id="PF23344">
    <property type="entry name" value="ZP-N"/>
    <property type="match status" value="1"/>
</dbReference>
<keyword evidence="6 11" id="KW-1133">Transmembrane helix</keyword>
<evidence type="ECO:0000256" key="10">
    <source>
        <dbReference type="SAM" id="MobiDB-lite"/>
    </source>
</evidence>
<dbReference type="Pfam" id="PF26060">
    <property type="entry name" value="TGFBR3_N"/>
    <property type="match status" value="2"/>
</dbReference>
<evidence type="ECO:0000259" key="12">
    <source>
        <dbReference type="Pfam" id="PF23344"/>
    </source>
</evidence>
<comment type="caution">
    <text evidence="14">The sequence shown here is derived from an EMBL/GenBank/DDBJ whole genome shotgun (WGS) entry which is preliminary data.</text>
</comment>
<dbReference type="AlphaFoldDB" id="A0A7L4IBD0"/>
<keyword evidence="2" id="KW-1003">Cell membrane</keyword>
<evidence type="ECO:0000256" key="7">
    <source>
        <dbReference type="ARBA" id="ARBA00023136"/>
    </source>
</evidence>
<evidence type="ECO:0000256" key="2">
    <source>
        <dbReference type="ARBA" id="ARBA00022475"/>
    </source>
</evidence>
<protein>
    <submittedName>
        <fullName evidence="14">EGLN protein</fullName>
    </submittedName>
</protein>
<keyword evidence="4 11" id="KW-0812">Transmembrane</keyword>
<dbReference type="PANTHER" id="PTHR14002">
    <property type="entry name" value="ENDOGLIN/TGF-BETA RECEPTOR TYPE III"/>
    <property type="match status" value="1"/>
</dbReference>
<evidence type="ECO:0000256" key="8">
    <source>
        <dbReference type="ARBA" id="ARBA00023157"/>
    </source>
</evidence>
<evidence type="ECO:0000313" key="15">
    <source>
        <dbReference type="Proteomes" id="UP000539032"/>
    </source>
</evidence>
<feature type="non-terminal residue" evidence="14">
    <location>
        <position position="596"/>
    </location>
</feature>
<feature type="domain" description="TGFBR3/Endoglin-like N-terminal" evidence="13">
    <location>
        <begin position="26"/>
        <end position="183"/>
    </location>
</feature>
<feature type="region of interest" description="Disordered" evidence="10">
    <location>
        <begin position="564"/>
        <end position="596"/>
    </location>
</feature>
<proteinExistence type="predicted"/>
<keyword evidence="15" id="KW-1185">Reference proteome</keyword>
<feature type="non-terminal residue" evidence="14">
    <location>
        <position position="1"/>
    </location>
</feature>
<evidence type="ECO:0000256" key="1">
    <source>
        <dbReference type="ARBA" id="ARBA00004251"/>
    </source>
</evidence>
<sequence length="596" mass="64412">PDPGRAEGCNLQPVTAELPITLSYATSTVPRGCVSSSSLGTGHEVHVLSVEWSKVSEQGMPTWLSFTPTSSMPGKGFPHFPRASLRRGGMCLAPKPWLRLPLTPQDAHLGPGTTAALGSELPTATGEGQLLAWAQDMYRGITSYSKLQDPRWVQLRLGEDAGSPPDCIPQEHFNAMLHLETEVFFYGVKGCSRGEAHSTKAAHIIRLQPEPSLPITEVNLSLSCPEKAVSNQILILQSRANLTWSLSVNNCHIQFLVSGNYKIAPISSLLLPGELLPDTEQGLVAKAFEKNYSIIASYSTIPASTRISLEIQEHAVRRPPATPTPPAPTADSLPHVLLLMLQPWKCTDETMEIVIARSHLEPIKDVVNITLRDISCQAEKNATHFMLKTPLSHCGTSLEGRGHANNELILNLAKGTALRSVRVAFQCKIPRELFLRLFPTAAFEVPQTELEINKEAFVQVPPLAQAWPGVASLVPTEPGGSQPCPPAKMWVSPLSPQPPPPQNNTIFEKVLEVTVKDSWRPPNNRGLGLAAVLGITFGAFLIGALLTAGLWYIYSHTRPISKLQPVSSTAPASESSSTNHSIGSTQSTPCSTSSMA</sequence>
<evidence type="ECO:0000259" key="13">
    <source>
        <dbReference type="Pfam" id="PF26060"/>
    </source>
</evidence>
<dbReference type="Proteomes" id="UP000539032">
    <property type="component" value="Unassembled WGS sequence"/>
</dbReference>
<dbReference type="InterPro" id="IPR055356">
    <property type="entry name" value="ZP-N"/>
</dbReference>
<dbReference type="EMBL" id="VZTL01075005">
    <property type="protein sequence ID" value="NXX63056.1"/>
    <property type="molecule type" value="Genomic_DNA"/>
</dbReference>
<evidence type="ECO:0000256" key="4">
    <source>
        <dbReference type="ARBA" id="ARBA00022692"/>
    </source>
</evidence>
<feature type="domain" description="ZP-N" evidence="12">
    <location>
        <begin position="346"/>
        <end position="428"/>
    </location>
</feature>
<feature type="domain" description="TGFBR3/Endoglin-like N-terminal" evidence="13">
    <location>
        <begin position="189"/>
        <end position="318"/>
    </location>
</feature>
<gene>
    <name evidence="14" type="primary">Eng</name>
    <name evidence="14" type="ORF">SCOUMB_R06330</name>
</gene>
<dbReference type="PANTHER" id="PTHR14002:SF1">
    <property type="entry name" value="ENDOGLIN"/>
    <property type="match status" value="1"/>
</dbReference>
<keyword evidence="7 11" id="KW-0472">Membrane</keyword>
<evidence type="ECO:0000256" key="9">
    <source>
        <dbReference type="ARBA" id="ARBA00023180"/>
    </source>
</evidence>
<keyword evidence="9" id="KW-0325">Glycoprotein</keyword>
<evidence type="ECO:0000256" key="6">
    <source>
        <dbReference type="ARBA" id="ARBA00022989"/>
    </source>
</evidence>
<dbReference type="InterPro" id="IPR058899">
    <property type="entry name" value="TGFBR3/Endoglin-like_N"/>
</dbReference>
<reference evidence="14 15" key="1">
    <citation type="submission" date="2020-02" db="EMBL/GenBank/DDBJ databases">
        <title>Bird 10,000 Genomes (B10K) Project - Family phase.</title>
        <authorList>
            <person name="Zhang G."/>
        </authorList>
    </citation>
    <scope>NUCLEOTIDE SEQUENCE [LARGE SCALE GENOMIC DNA]</scope>
    <source>
        <strain evidence="14">B10K-DU-002-70</strain>
        <tissue evidence="14">Muscle</tissue>
    </source>
</reference>
<dbReference type="Gene3D" id="2.60.40.3210">
    <property type="entry name" value="Zona pellucida, ZP-N domain"/>
    <property type="match status" value="1"/>
</dbReference>
<evidence type="ECO:0000313" key="14">
    <source>
        <dbReference type="EMBL" id="NXX63056.1"/>
    </source>
</evidence>
<keyword evidence="3" id="KW-0597">Phosphoprotein</keyword>
<evidence type="ECO:0000256" key="5">
    <source>
        <dbReference type="ARBA" id="ARBA00022729"/>
    </source>
</evidence>
<name>A0A7L4IBD0_SCOUM</name>
<feature type="compositionally biased region" description="Polar residues" evidence="10">
    <location>
        <begin position="579"/>
        <end position="596"/>
    </location>
</feature>
<feature type="compositionally biased region" description="Low complexity" evidence="10">
    <location>
        <begin position="567"/>
        <end position="578"/>
    </location>
</feature>
<comment type="subcellular location">
    <subcellularLocation>
        <location evidence="1">Cell membrane</location>
        <topology evidence="1">Single-pass type I membrane protein</topology>
    </subcellularLocation>
</comment>
<dbReference type="OrthoDB" id="9077524at2759"/>
<keyword evidence="8" id="KW-1015">Disulfide bond</keyword>
<keyword evidence="5" id="KW-0732">Signal</keyword>